<comment type="similarity">
    <text evidence="1 4">Belongs to the UDP-glycosyltransferase family.</text>
</comment>
<dbReference type="Gene3D" id="3.40.50.2000">
    <property type="entry name" value="Glycogen Phosphorylase B"/>
    <property type="match status" value="2"/>
</dbReference>
<dbReference type="InParanoid" id="A0A1Q3BXT7"/>
<dbReference type="Proteomes" id="UP000187406">
    <property type="component" value="Unassembled WGS sequence"/>
</dbReference>
<keyword evidence="2 4" id="KW-0328">Glycosyltransferase</keyword>
<dbReference type="OrthoDB" id="5835829at2759"/>
<organism evidence="6 7">
    <name type="scientific">Cephalotus follicularis</name>
    <name type="common">Albany pitcher plant</name>
    <dbReference type="NCBI Taxonomy" id="3775"/>
    <lineage>
        <taxon>Eukaryota</taxon>
        <taxon>Viridiplantae</taxon>
        <taxon>Streptophyta</taxon>
        <taxon>Embryophyta</taxon>
        <taxon>Tracheophyta</taxon>
        <taxon>Spermatophyta</taxon>
        <taxon>Magnoliopsida</taxon>
        <taxon>eudicotyledons</taxon>
        <taxon>Gunneridae</taxon>
        <taxon>Pentapetalae</taxon>
        <taxon>rosids</taxon>
        <taxon>fabids</taxon>
        <taxon>Oxalidales</taxon>
        <taxon>Cephalotaceae</taxon>
        <taxon>Cephalotus</taxon>
    </lineage>
</organism>
<dbReference type="PANTHER" id="PTHR48048">
    <property type="entry name" value="GLYCOSYLTRANSFERASE"/>
    <property type="match status" value="1"/>
</dbReference>
<dbReference type="InterPro" id="IPR050481">
    <property type="entry name" value="UDP-glycosyltransf_plant"/>
</dbReference>
<evidence type="ECO:0000313" key="7">
    <source>
        <dbReference type="Proteomes" id="UP000187406"/>
    </source>
</evidence>
<evidence type="ECO:0000313" key="6">
    <source>
        <dbReference type="EMBL" id="GAV72731.1"/>
    </source>
</evidence>
<dbReference type="InterPro" id="IPR035595">
    <property type="entry name" value="UDP_glycos_trans_CS"/>
</dbReference>
<dbReference type="InterPro" id="IPR002213">
    <property type="entry name" value="UDP_glucos_trans"/>
</dbReference>
<evidence type="ECO:0000256" key="1">
    <source>
        <dbReference type="ARBA" id="ARBA00009995"/>
    </source>
</evidence>
<comment type="caution">
    <text evidence="6">The sequence shown here is derived from an EMBL/GenBank/DDBJ whole genome shotgun (WGS) entry which is preliminary data.</text>
</comment>
<evidence type="ECO:0000256" key="4">
    <source>
        <dbReference type="RuleBase" id="RU003718"/>
    </source>
</evidence>
<proteinExistence type="inferred from homology"/>
<evidence type="ECO:0000256" key="2">
    <source>
        <dbReference type="ARBA" id="ARBA00022676"/>
    </source>
</evidence>
<dbReference type="Pfam" id="PF00201">
    <property type="entry name" value="UDPGT"/>
    <property type="match status" value="1"/>
</dbReference>
<dbReference type="FunFam" id="3.40.50.2000:FF:000095">
    <property type="entry name" value="Glycosyltransferase"/>
    <property type="match status" value="1"/>
</dbReference>
<evidence type="ECO:0000256" key="3">
    <source>
        <dbReference type="ARBA" id="ARBA00022679"/>
    </source>
</evidence>
<dbReference type="GO" id="GO:0035251">
    <property type="term" value="F:UDP-glucosyltransferase activity"/>
    <property type="evidence" value="ECO:0007669"/>
    <property type="project" value="InterPro"/>
</dbReference>
<sequence>MESAIVLYPSPGRGHLVSMVELGKLLLSQNPSFNINIVVSIPPFEAGSTGQYVAAVSAANPSITFLHLPTVSLARSYSFPEDFPVLSYDLAELNNSNLSHVLSSLSKSFIIKAFIIDFFNTASFQVSSCFNIPTYYFFTSNASGLAAFLFLPTIHKNTKKSLKDLDILVEVPGVPPIPAKDMPVAILDRTTKAYEYFMGTAIHMAKSAGLIVNSFELLEQRALKAILNGECVLGESVPPIYCIGPVIETSNGSEASEDEHECLSWLNSQPSRSVLFLCFGSLGVFSAKQLQQMAIGLEKSGVRFLWVVRNPPPDQETLNVLTAAEPNLETLLPEGFLQRTKDKGLVVKLWAPQVKVLSHDSVGGFVTHCGWNSVLEALRAGVPMLAWPLYAEQKMNRLFLVEEMKVALWVSESEDGLVSAAELENRVNELMDSKKGKVVRERVMAMRDEAAAAREDGGSSRVALVKLINSLKRGWTC</sequence>
<dbReference type="CDD" id="cd03784">
    <property type="entry name" value="GT1_Gtf-like"/>
    <property type="match status" value="1"/>
</dbReference>
<dbReference type="FunFam" id="3.40.50.2000:FF:000020">
    <property type="entry name" value="Glycosyltransferase"/>
    <property type="match status" value="1"/>
</dbReference>
<evidence type="ECO:0000256" key="5">
    <source>
        <dbReference type="RuleBase" id="RU362057"/>
    </source>
</evidence>
<dbReference type="PROSITE" id="PS00375">
    <property type="entry name" value="UDPGT"/>
    <property type="match status" value="1"/>
</dbReference>
<keyword evidence="3 4" id="KW-0808">Transferase</keyword>
<keyword evidence="7" id="KW-1185">Reference proteome</keyword>
<gene>
    <name evidence="6" type="ORF">CFOL_v3_16219</name>
</gene>
<dbReference type="PANTHER" id="PTHR48048:SF41">
    <property type="entry name" value="GLYCOSYLTRANSFERASE"/>
    <property type="match status" value="1"/>
</dbReference>
<dbReference type="SUPFAM" id="SSF53756">
    <property type="entry name" value="UDP-Glycosyltransferase/glycogen phosphorylase"/>
    <property type="match status" value="1"/>
</dbReference>
<reference evidence="7" key="1">
    <citation type="submission" date="2016-04" db="EMBL/GenBank/DDBJ databases">
        <title>Cephalotus genome sequencing.</title>
        <authorList>
            <person name="Fukushima K."/>
            <person name="Hasebe M."/>
            <person name="Fang X."/>
        </authorList>
    </citation>
    <scope>NUCLEOTIDE SEQUENCE [LARGE SCALE GENOMIC DNA]</scope>
    <source>
        <strain evidence="7">cv. St1</strain>
    </source>
</reference>
<dbReference type="AlphaFoldDB" id="A0A1Q3BXT7"/>
<dbReference type="EMBL" id="BDDD01001037">
    <property type="protein sequence ID" value="GAV72731.1"/>
    <property type="molecule type" value="Genomic_DNA"/>
</dbReference>
<dbReference type="EC" id="2.4.1.-" evidence="5"/>
<accession>A0A1Q3BXT7</accession>
<protein>
    <recommendedName>
        <fullName evidence="5">Glycosyltransferase</fullName>
        <ecNumber evidence="5">2.4.1.-</ecNumber>
    </recommendedName>
</protein>
<name>A0A1Q3BXT7_CEPFO</name>